<keyword evidence="1" id="KW-0472">Membrane</keyword>
<dbReference type="RefSeq" id="WP_344263439.1">
    <property type="nucleotide sequence ID" value="NZ_BAAAMR010000010.1"/>
</dbReference>
<feature type="transmembrane region" description="Helical" evidence="1">
    <location>
        <begin position="45"/>
        <end position="64"/>
    </location>
</feature>
<organism evidence="2 3">
    <name type="scientific">Actinomadura napierensis</name>
    <dbReference type="NCBI Taxonomy" id="267854"/>
    <lineage>
        <taxon>Bacteria</taxon>
        <taxon>Bacillati</taxon>
        <taxon>Actinomycetota</taxon>
        <taxon>Actinomycetes</taxon>
        <taxon>Streptosporangiales</taxon>
        <taxon>Thermomonosporaceae</taxon>
        <taxon>Actinomadura</taxon>
    </lineage>
</organism>
<protein>
    <recommendedName>
        <fullName evidence="4">CU044_5270 family protein</fullName>
    </recommendedName>
</protein>
<keyword evidence="1" id="KW-1133">Transmembrane helix</keyword>
<proteinExistence type="predicted"/>
<evidence type="ECO:0008006" key="4">
    <source>
        <dbReference type="Google" id="ProtNLM"/>
    </source>
</evidence>
<dbReference type="Proteomes" id="UP001501020">
    <property type="component" value="Unassembled WGS sequence"/>
</dbReference>
<dbReference type="InterPro" id="IPR047789">
    <property type="entry name" value="CU044_5270-like"/>
</dbReference>
<name>A0ABP5K6Y9_9ACTN</name>
<evidence type="ECO:0000313" key="2">
    <source>
        <dbReference type="EMBL" id="GAA2127611.1"/>
    </source>
</evidence>
<evidence type="ECO:0000313" key="3">
    <source>
        <dbReference type="Proteomes" id="UP001501020"/>
    </source>
</evidence>
<gene>
    <name evidence="2" type="ORF">GCM10009727_17570</name>
</gene>
<dbReference type="NCBIfam" id="NF038083">
    <property type="entry name" value="CU044_5270_fam"/>
    <property type="match status" value="1"/>
</dbReference>
<sequence>MDELTLVERLRSEIPEDIDVTGAERRWRDRALAGTGRRRRARRPLLLAGVVAAGCAGAVTVVAVTHRPVEPGMPPANVAAVLDQAADRAAADPVPRPDQFVHQDTVELRRVPNNGRWYKDRNQSWISVGGTAPGLFRLKNWIQPRPDEYVPLDGDSVIAPCGQRAPIDRPYLGDLPADPDALLRLLARQGDGARAERQWEAASDLIARPAPPGVRAALFRAIARIPGVRLRTDSVDAAGRHGVAVTRTRDGVREELIFDPASHRYLGRRDVITRSGDRLGARGSILFSSALMSTQIVDKVPKPRAGVAVDAC</sequence>
<dbReference type="EMBL" id="BAAAMR010000010">
    <property type="protein sequence ID" value="GAA2127611.1"/>
    <property type="molecule type" value="Genomic_DNA"/>
</dbReference>
<evidence type="ECO:0000256" key="1">
    <source>
        <dbReference type="SAM" id="Phobius"/>
    </source>
</evidence>
<comment type="caution">
    <text evidence="2">The sequence shown here is derived from an EMBL/GenBank/DDBJ whole genome shotgun (WGS) entry which is preliminary data.</text>
</comment>
<keyword evidence="1" id="KW-0812">Transmembrane</keyword>
<keyword evidence="3" id="KW-1185">Reference proteome</keyword>
<accession>A0ABP5K6Y9</accession>
<reference evidence="3" key="1">
    <citation type="journal article" date="2019" name="Int. J. Syst. Evol. Microbiol.">
        <title>The Global Catalogue of Microorganisms (GCM) 10K type strain sequencing project: providing services to taxonomists for standard genome sequencing and annotation.</title>
        <authorList>
            <consortium name="The Broad Institute Genomics Platform"/>
            <consortium name="The Broad Institute Genome Sequencing Center for Infectious Disease"/>
            <person name="Wu L."/>
            <person name="Ma J."/>
        </authorList>
    </citation>
    <scope>NUCLEOTIDE SEQUENCE [LARGE SCALE GENOMIC DNA]</scope>
    <source>
        <strain evidence="3">JCM 13850</strain>
    </source>
</reference>